<dbReference type="GO" id="GO:0009734">
    <property type="term" value="P:auxin-activated signaling pathway"/>
    <property type="evidence" value="ECO:0007669"/>
    <property type="project" value="UniProtKB-KW"/>
</dbReference>
<evidence type="ECO:0000256" key="1">
    <source>
        <dbReference type="ARBA" id="ARBA00004236"/>
    </source>
</evidence>
<evidence type="ECO:0000256" key="3">
    <source>
        <dbReference type="ARBA" id="ARBA00022448"/>
    </source>
</evidence>
<reference evidence="8" key="1">
    <citation type="journal article" date="2023" name="Nat. Commun.">
        <title>Diploid and tetraploid genomes of Acorus and the evolution of monocots.</title>
        <authorList>
            <person name="Ma L."/>
            <person name="Liu K.W."/>
            <person name="Li Z."/>
            <person name="Hsiao Y.Y."/>
            <person name="Qi Y."/>
            <person name="Fu T."/>
            <person name="Tang G.D."/>
            <person name="Zhang D."/>
            <person name="Sun W.H."/>
            <person name="Liu D.K."/>
            <person name="Li Y."/>
            <person name="Chen G.Z."/>
            <person name="Liu X.D."/>
            <person name="Liao X.Y."/>
            <person name="Jiang Y.T."/>
            <person name="Yu X."/>
            <person name="Hao Y."/>
            <person name="Huang J."/>
            <person name="Zhao X.W."/>
            <person name="Ke S."/>
            <person name="Chen Y.Y."/>
            <person name="Wu W.L."/>
            <person name="Hsu J.L."/>
            <person name="Lin Y.F."/>
            <person name="Huang M.D."/>
            <person name="Li C.Y."/>
            <person name="Huang L."/>
            <person name="Wang Z.W."/>
            <person name="Zhao X."/>
            <person name="Zhong W.Y."/>
            <person name="Peng D.H."/>
            <person name="Ahmad S."/>
            <person name="Lan S."/>
            <person name="Zhang J.S."/>
            <person name="Tsai W.C."/>
            <person name="Van de Peer Y."/>
            <person name="Liu Z.J."/>
        </authorList>
    </citation>
    <scope>NUCLEOTIDE SEQUENCE</scope>
    <source>
        <strain evidence="8">CP</strain>
    </source>
</reference>
<comment type="caution">
    <text evidence="8">The sequence shown here is derived from an EMBL/GenBank/DDBJ whole genome shotgun (WGS) entry which is preliminary data.</text>
</comment>
<evidence type="ECO:0000256" key="6">
    <source>
        <dbReference type="ARBA" id="ARBA00023294"/>
    </source>
</evidence>
<protein>
    <recommendedName>
        <fullName evidence="10">Protein BIG GRAIN 1-like E</fullName>
    </recommendedName>
</protein>
<comment type="similarity">
    <text evidence="2">Belongs to the BIG GRAIN 1 (BG1) plant protein family.</text>
</comment>
<dbReference type="PANTHER" id="PTHR33541:SF11">
    <property type="entry name" value="PROTEIN BIG GRAIN 1-LIKE E"/>
    <property type="match status" value="1"/>
</dbReference>
<evidence type="ECO:0000256" key="7">
    <source>
        <dbReference type="SAM" id="MobiDB-lite"/>
    </source>
</evidence>
<gene>
    <name evidence="8" type="ORF">QJS10_CPB17g02106</name>
</gene>
<evidence type="ECO:0000256" key="4">
    <source>
        <dbReference type="ARBA" id="ARBA00022475"/>
    </source>
</evidence>
<keyword evidence="6" id="KW-0927">Auxin signaling pathway</keyword>
<keyword evidence="3" id="KW-0813">Transport</keyword>
<proteinExistence type="inferred from homology"/>
<sequence length="258" mass="28736">MQETHLWPKHLPTTIPTTMTLKGSTNLYNKPSHRRRDSDELDVFEAAQYFSGGLDVFITPSTSHKPKILDIPLRSPLPTSKSQRVVDKQLKEKKSKQPVSPGGRLARMLNSLFSQTASSSKKKSKSNTTTTTHSKKDESLIERRSSISGGCTAPTYSKTNHSCYKKCSGEVLDDKDAMHVSWFKTNYGDHGLHLEEERKVREVRRNVEVDDGDSDSSSDLFELKNFDLGGFSSGLPVYGTTHMEGIKRGKGTSHGAYV</sequence>
<keyword evidence="4" id="KW-1003">Cell membrane</keyword>
<dbReference type="AlphaFoldDB" id="A0AAV9CV57"/>
<evidence type="ECO:0000313" key="8">
    <source>
        <dbReference type="EMBL" id="KAK1293046.1"/>
    </source>
</evidence>
<keyword evidence="5" id="KW-0472">Membrane</keyword>
<evidence type="ECO:0008006" key="10">
    <source>
        <dbReference type="Google" id="ProtNLM"/>
    </source>
</evidence>
<evidence type="ECO:0000313" key="9">
    <source>
        <dbReference type="Proteomes" id="UP001180020"/>
    </source>
</evidence>
<name>A0AAV9CV57_ACOCL</name>
<dbReference type="Proteomes" id="UP001180020">
    <property type="component" value="Unassembled WGS sequence"/>
</dbReference>
<evidence type="ECO:0000256" key="2">
    <source>
        <dbReference type="ARBA" id="ARBA00010067"/>
    </source>
</evidence>
<evidence type="ECO:0000256" key="5">
    <source>
        <dbReference type="ARBA" id="ARBA00023136"/>
    </source>
</evidence>
<organism evidence="8 9">
    <name type="scientific">Acorus calamus</name>
    <name type="common">Sweet flag</name>
    <dbReference type="NCBI Taxonomy" id="4465"/>
    <lineage>
        <taxon>Eukaryota</taxon>
        <taxon>Viridiplantae</taxon>
        <taxon>Streptophyta</taxon>
        <taxon>Embryophyta</taxon>
        <taxon>Tracheophyta</taxon>
        <taxon>Spermatophyta</taxon>
        <taxon>Magnoliopsida</taxon>
        <taxon>Liliopsida</taxon>
        <taxon>Acoraceae</taxon>
        <taxon>Acorus</taxon>
    </lineage>
</organism>
<feature type="compositionally biased region" description="Basic and acidic residues" evidence="7">
    <location>
        <begin position="134"/>
        <end position="143"/>
    </location>
</feature>
<keyword evidence="9" id="KW-1185">Reference proteome</keyword>
<dbReference type="GO" id="GO:0005886">
    <property type="term" value="C:plasma membrane"/>
    <property type="evidence" value="ECO:0007669"/>
    <property type="project" value="UniProtKB-SubCell"/>
</dbReference>
<reference evidence="8" key="2">
    <citation type="submission" date="2023-06" db="EMBL/GenBank/DDBJ databases">
        <authorList>
            <person name="Ma L."/>
            <person name="Liu K.-W."/>
            <person name="Li Z."/>
            <person name="Hsiao Y.-Y."/>
            <person name="Qi Y."/>
            <person name="Fu T."/>
            <person name="Tang G."/>
            <person name="Zhang D."/>
            <person name="Sun W.-H."/>
            <person name="Liu D.-K."/>
            <person name="Li Y."/>
            <person name="Chen G.-Z."/>
            <person name="Liu X.-D."/>
            <person name="Liao X.-Y."/>
            <person name="Jiang Y.-T."/>
            <person name="Yu X."/>
            <person name="Hao Y."/>
            <person name="Huang J."/>
            <person name="Zhao X.-W."/>
            <person name="Ke S."/>
            <person name="Chen Y.-Y."/>
            <person name="Wu W.-L."/>
            <person name="Hsu J.-L."/>
            <person name="Lin Y.-F."/>
            <person name="Huang M.-D."/>
            <person name="Li C.-Y."/>
            <person name="Huang L."/>
            <person name="Wang Z.-W."/>
            <person name="Zhao X."/>
            <person name="Zhong W.-Y."/>
            <person name="Peng D.-H."/>
            <person name="Ahmad S."/>
            <person name="Lan S."/>
            <person name="Zhang J.-S."/>
            <person name="Tsai W.-C."/>
            <person name="Van De Peer Y."/>
            <person name="Liu Z.-J."/>
        </authorList>
    </citation>
    <scope>NUCLEOTIDE SEQUENCE</scope>
    <source>
        <strain evidence="8">CP</strain>
        <tissue evidence="8">Leaves</tissue>
    </source>
</reference>
<dbReference type="PANTHER" id="PTHR33541">
    <property type="entry name" value="PROTEIN BIG GRAIN 1-LIKE A-RELATED"/>
    <property type="match status" value="1"/>
</dbReference>
<dbReference type="InterPro" id="IPR039621">
    <property type="entry name" value="BG1-like"/>
</dbReference>
<feature type="region of interest" description="Disordered" evidence="7">
    <location>
        <begin position="68"/>
        <end position="143"/>
    </location>
</feature>
<accession>A0AAV9CV57</accession>
<dbReference type="EMBL" id="JAUJYO010000017">
    <property type="protein sequence ID" value="KAK1293046.1"/>
    <property type="molecule type" value="Genomic_DNA"/>
</dbReference>
<comment type="subcellular location">
    <subcellularLocation>
        <location evidence="1">Cell membrane</location>
    </subcellularLocation>
</comment>